<protein>
    <submittedName>
        <fullName evidence="2">Uncharacterized protein DUF992</fullName>
    </submittedName>
</protein>
<evidence type="ECO:0000313" key="2">
    <source>
        <dbReference type="EMBL" id="TWF58854.1"/>
    </source>
</evidence>
<name>A0A561R8C7_9HYPH</name>
<dbReference type="Pfam" id="PF06186">
    <property type="entry name" value="DUF992"/>
    <property type="match status" value="1"/>
</dbReference>
<dbReference type="EMBL" id="VIWP01000001">
    <property type="protein sequence ID" value="TWF58854.1"/>
    <property type="molecule type" value="Genomic_DNA"/>
</dbReference>
<reference evidence="2 3" key="1">
    <citation type="submission" date="2019-06" db="EMBL/GenBank/DDBJ databases">
        <title>Sorghum-associated microbial communities from plants grown in Nebraska, USA.</title>
        <authorList>
            <person name="Schachtman D."/>
        </authorList>
    </citation>
    <scope>NUCLEOTIDE SEQUENCE [LARGE SCALE GENOMIC DNA]</scope>
    <source>
        <strain evidence="2 3">1225</strain>
    </source>
</reference>
<keyword evidence="3" id="KW-1185">Reference proteome</keyword>
<dbReference type="Proteomes" id="UP000320653">
    <property type="component" value="Unassembled WGS sequence"/>
</dbReference>
<dbReference type="RefSeq" id="WP_145632408.1">
    <property type="nucleotide sequence ID" value="NZ_VIWP01000001.1"/>
</dbReference>
<evidence type="ECO:0000313" key="3">
    <source>
        <dbReference type="Proteomes" id="UP000320653"/>
    </source>
</evidence>
<evidence type="ECO:0000256" key="1">
    <source>
        <dbReference type="SAM" id="SignalP"/>
    </source>
</evidence>
<dbReference type="AlphaFoldDB" id="A0A561R8C7"/>
<dbReference type="OrthoDB" id="7362478at2"/>
<accession>A0A561R8C7</accession>
<sequence length="158" mass="15918">MRKTLIYSAAIAALSIMGVQSAFAAEHVEAGRLECDVSAGLGVIVGSQQDMSCVFTPSDGAAKEDYTGKITEFGIDIGEISKAKLAWLVFAPASRDVGSLSGTYTGITADAALGVGVGAKVLGGGLHGTIALQPIALQAEEGVNIAAGITALTLHAKN</sequence>
<feature type="signal peptide" evidence="1">
    <location>
        <begin position="1"/>
        <end position="24"/>
    </location>
</feature>
<gene>
    <name evidence="2" type="ORF">FHW37_101658</name>
</gene>
<proteinExistence type="predicted"/>
<dbReference type="InterPro" id="IPR009333">
    <property type="entry name" value="DUF992"/>
</dbReference>
<organism evidence="2 3">
    <name type="scientific">Neorhizobium alkalisoli</name>
    <dbReference type="NCBI Taxonomy" id="528178"/>
    <lineage>
        <taxon>Bacteria</taxon>
        <taxon>Pseudomonadati</taxon>
        <taxon>Pseudomonadota</taxon>
        <taxon>Alphaproteobacteria</taxon>
        <taxon>Hyphomicrobiales</taxon>
        <taxon>Rhizobiaceae</taxon>
        <taxon>Rhizobium/Agrobacterium group</taxon>
        <taxon>Neorhizobium</taxon>
    </lineage>
</organism>
<keyword evidence="1" id="KW-0732">Signal</keyword>
<comment type="caution">
    <text evidence="2">The sequence shown here is derived from an EMBL/GenBank/DDBJ whole genome shotgun (WGS) entry which is preliminary data.</text>
</comment>
<feature type="chain" id="PRO_5022176829" evidence="1">
    <location>
        <begin position="25"/>
        <end position="158"/>
    </location>
</feature>